<dbReference type="WBParaSite" id="SCUD_0000619101-mRNA-1">
    <property type="protein sequence ID" value="SCUD_0000619101-mRNA-1"/>
    <property type="gene ID" value="SCUD_0000619101"/>
</dbReference>
<protein>
    <submittedName>
        <fullName evidence="3">Phosphoenolpyruvate carboxykinase</fullName>
    </submittedName>
</protein>
<accession>A0A183JU01</accession>
<dbReference type="AlphaFoldDB" id="A0A183JU01"/>
<evidence type="ECO:0000313" key="2">
    <source>
        <dbReference type="Proteomes" id="UP000279833"/>
    </source>
</evidence>
<sequence length="47" mass="5530">MRRTMESVAAERLNKIGRDPLVVSNRKDLYDDLKLVNEIVNQVRFLN</sequence>
<evidence type="ECO:0000313" key="1">
    <source>
        <dbReference type="EMBL" id="VDP01707.1"/>
    </source>
</evidence>
<dbReference type="EMBL" id="UZAK01012596">
    <property type="protein sequence ID" value="VDP01707.1"/>
    <property type="molecule type" value="Genomic_DNA"/>
</dbReference>
<gene>
    <name evidence="1" type="ORF">SCUD_LOCUS6191</name>
</gene>
<organism evidence="3">
    <name type="scientific">Schistosoma curassoni</name>
    <dbReference type="NCBI Taxonomy" id="6186"/>
    <lineage>
        <taxon>Eukaryota</taxon>
        <taxon>Metazoa</taxon>
        <taxon>Spiralia</taxon>
        <taxon>Lophotrochozoa</taxon>
        <taxon>Platyhelminthes</taxon>
        <taxon>Trematoda</taxon>
        <taxon>Digenea</taxon>
        <taxon>Strigeidida</taxon>
        <taxon>Schistosomatoidea</taxon>
        <taxon>Schistosomatidae</taxon>
        <taxon>Schistosoma</taxon>
    </lineage>
</organism>
<dbReference type="Proteomes" id="UP000279833">
    <property type="component" value="Unassembled WGS sequence"/>
</dbReference>
<name>A0A183JU01_9TREM</name>
<proteinExistence type="predicted"/>
<reference evidence="3" key="1">
    <citation type="submission" date="2016-06" db="UniProtKB">
        <authorList>
            <consortium name="WormBaseParasite"/>
        </authorList>
    </citation>
    <scope>IDENTIFICATION</scope>
</reference>
<reference evidence="1 2" key="2">
    <citation type="submission" date="2018-11" db="EMBL/GenBank/DDBJ databases">
        <authorList>
            <consortium name="Pathogen Informatics"/>
        </authorList>
    </citation>
    <scope>NUCLEOTIDE SEQUENCE [LARGE SCALE GENOMIC DNA]</scope>
    <source>
        <strain evidence="1">Dakar</strain>
        <strain evidence="2">Dakar, Senegal</strain>
    </source>
</reference>
<evidence type="ECO:0000313" key="3">
    <source>
        <dbReference type="WBParaSite" id="SCUD_0000619101-mRNA-1"/>
    </source>
</evidence>
<keyword evidence="2" id="KW-1185">Reference proteome</keyword>